<dbReference type="Pfam" id="PF03351">
    <property type="entry name" value="DOMON"/>
    <property type="match status" value="1"/>
</dbReference>
<accession>A0A0K0CWR1</accession>
<sequence>MVTRSKLNGFWTGFFLGDEQPMDALGAFVRDERVDLMDGHVTNNGVVQMDNITNIQYMMFDKQEHSLVTKFSRPLTRTDSSDADLSRCISNIPGFVKRAAAAVCEYRKGGNTVTWNAAGDNVEFLIEQDAKRGKWWSGIGIGKSMKDMKAAVAFLENGVVKTVAGCQTQGYGMPKPDPMVNPVLNKRNSKVRNGRSFVNFAIPKRILDLYSVCLI</sequence>
<keyword evidence="2" id="KW-1185">Reference proteome</keyword>
<dbReference type="InterPro" id="IPR005018">
    <property type="entry name" value="DOMON_domain"/>
</dbReference>
<evidence type="ECO:0000313" key="3">
    <source>
        <dbReference type="WBParaSite" id="ACAC_0000191101-mRNA-1"/>
    </source>
</evidence>
<proteinExistence type="predicted"/>
<feature type="domain" description="DOMON" evidence="1">
    <location>
        <begin position="109"/>
        <end position="215"/>
    </location>
</feature>
<dbReference type="PANTHER" id="PTHR36516:SF5">
    <property type="entry name" value="DOMON DOMAIN-CONTAINING PROTEIN"/>
    <property type="match status" value="1"/>
</dbReference>
<protein>
    <submittedName>
        <fullName evidence="3">DOMON domain-containing protein</fullName>
    </submittedName>
</protein>
<dbReference type="WBParaSite" id="ACAC_0000191101-mRNA-1">
    <property type="protein sequence ID" value="ACAC_0000191101-mRNA-1"/>
    <property type="gene ID" value="ACAC_0000191101"/>
</dbReference>
<dbReference type="PANTHER" id="PTHR36516">
    <property type="entry name" value="PROTEIN CBG04168-RELATED"/>
    <property type="match status" value="1"/>
</dbReference>
<evidence type="ECO:0000259" key="1">
    <source>
        <dbReference type="PROSITE" id="PS50836"/>
    </source>
</evidence>
<dbReference type="Proteomes" id="UP000035642">
    <property type="component" value="Unassembled WGS sequence"/>
</dbReference>
<dbReference type="PROSITE" id="PS50836">
    <property type="entry name" value="DOMON"/>
    <property type="match status" value="1"/>
</dbReference>
<evidence type="ECO:0000313" key="2">
    <source>
        <dbReference type="Proteomes" id="UP000035642"/>
    </source>
</evidence>
<organism evidence="2 3">
    <name type="scientific">Angiostrongylus cantonensis</name>
    <name type="common">Rat lungworm</name>
    <dbReference type="NCBI Taxonomy" id="6313"/>
    <lineage>
        <taxon>Eukaryota</taxon>
        <taxon>Metazoa</taxon>
        <taxon>Ecdysozoa</taxon>
        <taxon>Nematoda</taxon>
        <taxon>Chromadorea</taxon>
        <taxon>Rhabditida</taxon>
        <taxon>Rhabditina</taxon>
        <taxon>Rhabditomorpha</taxon>
        <taxon>Strongyloidea</taxon>
        <taxon>Metastrongylidae</taxon>
        <taxon>Angiostrongylus</taxon>
    </lineage>
</organism>
<name>A0A0K0CWR1_ANGCA</name>
<dbReference type="AlphaFoldDB" id="A0A0K0CWR1"/>
<reference evidence="3" key="2">
    <citation type="submission" date="2017-02" db="UniProtKB">
        <authorList>
            <consortium name="WormBaseParasite"/>
        </authorList>
    </citation>
    <scope>IDENTIFICATION</scope>
</reference>
<reference evidence="2" key="1">
    <citation type="submission" date="2012-09" db="EMBL/GenBank/DDBJ databases">
        <authorList>
            <person name="Martin A.A."/>
        </authorList>
    </citation>
    <scope>NUCLEOTIDE SEQUENCE</scope>
</reference>